<dbReference type="InterPro" id="IPR013155">
    <property type="entry name" value="M/V/L/I-tRNA-synth_anticd-bd"/>
</dbReference>
<dbReference type="NCBIfam" id="NF004349">
    <property type="entry name" value="PRK05729.1"/>
    <property type="match status" value="1"/>
</dbReference>
<evidence type="ECO:0000313" key="12">
    <source>
        <dbReference type="EMBL" id="QGM95540.1"/>
    </source>
</evidence>
<dbReference type="PROSITE" id="PS00178">
    <property type="entry name" value="AA_TRNA_LIGASE_I"/>
    <property type="match status" value="1"/>
</dbReference>
<comment type="similarity">
    <text evidence="8">Belongs to the class-I aminoacyl-tRNA synthetase family. ValS type 1 subfamily.</text>
</comment>
<dbReference type="EMBL" id="CP044328">
    <property type="protein sequence ID" value="QGM95540.1"/>
    <property type="molecule type" value="Genomic_DNA"/>
</dbReference>
<evidence type="ECO:0000259" key="11">
    <source>
        <dbReference type="Pfam" id="PF10458"/>
    </source>
</evidence>
<reference evidence="12 13" key="2">
    <citation type="journal article" date="2021" name="AMB Express">
        <title>Isolation and characterisation of Methylocystis spp. for poly-3-hydroxybutyrate production using waste methane feedstocks.</title>
        <authorList>
            <person name="Rumah B.L."/>
            <person name="Stead C.E."/>
            <person name="Claxton Stevens B.H."/>
            <person name="Minton N.P."/>
            <person name="Grosse-Honebrink A."/>
            <person name="Zhang Y."/>
        </authorList>
    </citation>
    <scope>NUCLEOTIDE SEQUENCE [LARGE SCALE GENOMIC DNA]</scope>
    <source>
        <strain evidence="12 13">BRCS1</strain>
    </source>
</reference>
<keyword evidence="8" id="KW-0175">Coiled coil</keyword>
<dbReference type="InterPro" id="IPR002303">
    <property type="entry name" value="Valyl-tRNA_ligase"/>
</dbReference>
<accession>A0ABX6EME2</accession>
<evidence type="ECO:0000256" key="3">
    <source>
        <dbReference type="ARBA" id="ARBA00022741"/>
    </source>
</evidence>
<dbReference type="InterPro" id="IPR014729">
    <property type="entry name" value="Rossmann-like_a/b/a_fold"/>
</dbReference>
<reference evidence="13" key="1">
    <citation type="submission" date="2019-09" db="EMBL/GenBank/DDBJ databases">
        <title>Isolation and complete genome sequencing of Methylocystis species.</title>
        <authorList>
            <person name="Rumah B.L."/>
            <person name="Stead C.E."/>
            <person name="Stevens B.C."/>
            <person name="Minton N.P."/>
            <person name="Grosse-Honebrink A."/>
            <person name="Zhang Y."/>
        </authorList>
    </citation>
    <scope>NUCLEOTIDE SEQUENCE [LARGE SCALE GENOMIC DNA]</scope>
    <source>
        <strain evidence="13">BRCS1</strain>
    </source>
</reference>
<keyword evidence="1 8" id="KW-0963">Cytoplasm</keyword>
<name>A0ABX6EME2_9HYPH</name>
<comment type="catalytic activity">
    <reaction evidence="7 8">
        <text>tRNA(Val) + L-valine + ATP = L-valyl-tRNA(Val) + AMP + diphosphate</text>
        <dbReference type="Rhea" id="RHEA:10704"/>
        <dbReference type="Rhea" id="RHEA-COMP:9672"/>
        <dbReference type="Rhea" id="RHEA-COMP:9708"/>
        <dbReference type="ChEBI" id="CHEBI:30616"/>
        <dbReference type="ChEBI" id="CHEBI:33019"/>
        <dbReference type="ChEBI" id="CHEBI:57762"/>
        <dbReference type="ChEBI" id="CHEBI:78442"/>
        <dbReference type="ChEBI" id="CHEBI:78537"/>
        <dbReference type="ChEBI" id="CHEBI:456215"/>
        <dbReference type="EC" id="6.1.1.9"/>
    </reaction>
</comment>
<dbReference type="SUPFAM" id="SSF50677">
    <property type="entry name" value="ValRS/IleRS/LeuRS editing domain"/>
    <property type="match status" value="1"/>
</dbReference>
<keyword evidence="5 8" id="KW-0648">Protein biosynthesis</keyword>
<dbReference type="Pfam" id="PF08264">
    <property type="entry name" value="Anticodon_1"/>
    <property type="match status" value="1"/>
</dbReference>
<evidence type="ECO:0000256" key="6">
    <source>
        <dbReference type="ARBA" id="ARBA00023146"/>
    </source>
</evidence>
<comment type="subcellular location">
    <subcellularLocation>
        <location evidence="8">Cytoplasm</location>
    </subcellularLocation>
</comment>
<feature type="domain" description="Aminoacyl-tRNA synthetase class Ia" evidence="9">
    <location>
        <begin position="15"/>
        <end position="590"/>
    </location>
</feature>
<dbReference type="InterPro" id="IPR019499">
    <property type="entry name" value="Val-tRNA_synth_tRNA-bd"/>
</dbReference>
<keyword evidence="4 8" id="KW-0067">ATP-binding</keyword>
<dbReference type="CDD" id="cd07962">
    <property type="entry name" value="Anticodon_Ia_Val"/>
    <property type="match status" value="1"/>
</dbReference>
<feature type="binding site" evidence="8">
    <location>
        <position position="553"/>
    </location>
    <ligand>
        <name>ATP</name>
        <dbReference type="ChEBI" id="CHEBI:30616"/>
    </ligand>
</feature>
<evidence type="ECO:0000256" key="4">
    <source>
        <dbReference type="ARBA" id="ARBA00022840"/>
    </source>
</evidence>
<dbReference type="Proteomes" id="UP000424673">
    <property type="component" value="Chromosome"/>
</dbReference>
<dbReference type="InterPro" id="IPR010978">
    <property type="entry name" value="tRNA-bd_arm"/>
</dbReference>
<dbReference type="GO" id="GO:0004832">
    <property type="term" value="F:valine-tRNA ligase activity"/>
    <property type="evidence" value="ECO:0007669"/>
    <property type="project" value="UniProtKB-EC"/>
</dbReference>
<keyword evidence="2 8" id="KW-0436">Ligase</keyword>
<gene>
    <name evidence="8" type="primary">valS</name>
    <name evidence="12" type="ORF">F7D13_04355</name>
</gene>
<evidence type="ECO:0000256" key="1">
    <source>
        <dbReference type="ARBA" id="ARBA00022490"/>
    </source>
</evidence>
<dbReference type="Pfam" id="PF10458">
    <property type="entry name" value="Val_tRNA-synt_C"/>
    <property type="match status" value="1"/>
</dbReference>
<evidence type="ECO:0000259" key="9">
    <source>
        <dbReference type="Pfam" id="PF00133"/>
    </source>
</evidence>
<sequence length="902" mass="101681">MEKTFAPASIESRIRDAWEEAQAFRAGRPERAQAAPYAIVIPPPNVTGSLHMGHALNNTLQDILVRYRRMKGDDVLWQPGTDHAGIATQMVVERQLMERQEHRRELGREKFVERVWEWKAESGGKIVEQLKRLGASCDWSRERFTLDEGLSRAVVKVFVQLYRDGLLYKDKRLVNWDPALHTAISDLEVQQVEVKGHLWRFKYPIVDDAGKETGEYIVVATTRPETMLGDTAVAVHPEDERYTALVGKRVRLPLVGRLIPIVADEYSDPEKGTGAVKITPAHDFNDFEVGKRHGLRLVNVLDPQAQMTLAASAEFHEGVDPSPELAATVSVLDGLDRFAARKRVVDMMEARELLDGVDDHKHMVPHGDRSGAVLEPRLTDQWYVDAKTLAEPALKAVREGRTAFVPKNWEKTYFEWLENIQPWCVSRQLWWGHRIPAWYDEDGNAYVEETEETALAAARAKRGDGVTLTRDEDVLDTWFSSALWPFSTLGWPEKTPELARYYPTSALVTGFDIIFFWVARMMMMGLYFMDEVPFRDVYIHALVRDEKGAKMSKSKGNVIDPLRLIDEYGADALRFTLAAMAAQGRDIKLSTQRVEGYRNFATKLWNASRFAEINGCARVVDYDPRANKITLNRWIIGEAARTTADVSAAIEAYRFNDAANAVYRFVWSVFCDWYVELAKPMLQGADGAEKDETRATTAFVLDQIYALLHPFMPFLTEELWAIKGADGPKRETMLALASWPSLTGLEDAEAESEIGWVVDLISEVRSLRAEMNLTSDTELLLIGADDALKARATRWDETIRKLARLSHIGFAEAAPKSSAQIIVRGGVAAMPLEGVIDLGAERARLAKEIGKLEGEVKKLDAKLANEGFLAKAEEEVIDEHRERREETAARVEKLNAALTRLS</sequence>
<comment type="domain">
    <text evidence="8">The C-terminal coiled-coil domain is crucial for aminoacylation activity.</text>
</comment>
<dbReference type="PRINTS" id="PR00986">
    <property type="entry name" value="TRNASYNTHVAL"/>
</dbReference>
<keyword evidence="13" id="KW-1185">Reference proteome</keyword>
<dbReference type="SUPFAM" id="SSF47323">
    <property type="entry name" value="Anticodon-binding domain of a subclass of class I aminoacyl-tRNA synthetases"/>
    <property type="match status" value="1"/>
</dbReference>
<dbReference type="RefSeq" id="WP_154453742.1">
    <property type="nucleotide sequence ID" value="NZ_CP044328.1"/>
</dbReference>
<dbReference type="InterPro" id="IPR009008">
    <property type="entry name" value="Val/Leu/Ile-tRNA-synth_edit"/>
</dbReference>
<keyword evidence="3 8" id="KW-0547">Nucleotide-binding</keyword>
<comment type="subunit">
    <text evidence="8">Monomer.</text>
</comment>
<comment type="function">
    <text evidence="8">Catalyzes the attachment of valine to tRNA(Val). As ValRS can inadvertently accommodate and process structurally similar amino acids such as threonine, to avoid such errors, it has a 'posttransfer' editing activity that hydrolyzes mischarged Thr-tRNA(Val) in a tRNA-dependent manner.</text>
</comment>
<evidence type="ECO:0000259" key="10">
    <source>
        <dbReference type="Pfam" id="PF08264"/>
    </source>
</evidence>
<dbReference type="NCBIfam" id="TIGR00422">
    <property type="entry name" value="valS"/>
    <property type="match status" value="1"/>
</dbReference>
<dbReference type="InterPro" id="IPR009080">
    <property type="entry name" value="tRNAsynth_Ia_anticodon-bd"/>
</dbReference>
<dbReference type="SUPFAM" id="SSF46589">
    <property type="entry name" value="tRNA-binding arm"/>
    <property type="match status" value="1"/>
</dbReference>
<dbReference type="InterPro" id="IPR001412">
    <property type="entry name" value="aa-tRNA-synth_I_CS"/>
</dbReference>
<feature type="domain" description="Valyl-tRNA synthetase tRNA-binding arm" evidence="11">
    <location>
        <begin position="837"/>
        <end position="901"/>
    </location>
</feature>
<comment type="domain">
    <text evidence="8">ValRS has two distinct active sites: one for aminoacylation and one for editing. The misactivated threonine is translocated from the active site to the editing site.</text>
</comment>
<dbReference type="HAMAP" id="MF_02004">
    <property type="entry name" value="Val_tRNA_synth_type1"/>
    <property type="match status" value="1"/>
</dbReference>
<feature type="domain" description="Methionyl/Valyl/Leucyl/Isoleucyl-tRNA synthetase anticodon-binding" evidence="10">
    <location>
        <begin position="632"/>
        <end position="779"/>
    </location>
</feature>
<keyword evidence="6 8" id="KW-0030">Aminoacyl-tRNA synthetase</keyword>
<dbReference type="Gene3D" id="3.90.740.10">
    <property type="entry name" value="Valyl/Leucyl/Isoleucyl-tRNA synthetase, editing domain"/>
    <property type="match status" value="1"/>
</dbReference>
<feature type="short sequence motif" description="'HIGH' region" evidence="8">
    <location>
        <begin position="44"/>
        <end position="54"/>
    </location>
</feature>
<dbReference type="PANTHER" id="PTHR11946">
    <property type="entry name" value="VALYL-TRNA SYNTHETASES"/>
    <property type="match status" value="1"/>
</dbReference>
<proteinExistence type="inferred from homology"/>
<dbReference type="Gene3D" id="3.40.50.620">
    <property type="entry name" value="HUPs"/>
    <property type="match status" value="2"/>
</dbReference>
<evidence type="ECO:0000256" key="8">
    <source>
        <dbReference type="HAMAP-Rule" id="MF_02004"/>
    </source>
</evidence>
<organism evidence="12 13">
    <name type="scientific">Methylocystis rosea</name>
    <dbReference type="NCBI Taxonomy" id="173366"/>
    <lineage>
        <taxon>Bacteria</taxon>
        <taxon>Pseudomonadati</taxon>
        <taxon>Pseudomonadota</taxon>
        <taxon>Alphaproteobacteria</taxon>
        <taxon>Hyphomicrobiales</taxon>
        <taxon>Methylocystaceae</taxon>
        <taxon>Methylocystis</taxon>
    </lineage>
</organism>
<dbReference type="EC" id="6.1.1.9" evidence="8"/>
<feature type="short sequence motif" description="'KMSKS' region" evidence="8">
    <location>
        <begin position="550"/>
        <end position="554"/>
    </location>
</feature>
<feature type="coiled-coil region" evidence="8">
    <location>
        <begin position="842"/>
        <end position="897"/>
    </location>
</feature>
<dbReference type="InterPro" id="IPR002300">
    <property type="entry name" value="aa-tRNA-synth_Ia"/>
</dbReference>
<dbReference type="InterPro" id="IPR037118">
    <property type="entry name" value="Val-tRNA_synth_C_sf"/>
</dbReference>
<evidence type="ECO:0000313" key="13">
    <source>
        <dbReference type="Proteomes" id="UP000424673"/>
    </source>
</evidence>
<evidence type="ECO:0000256" key="5">
    <source>
        <dbReference type="ARBA" id="ARBA00022917"/>
    </source>
</evidence>
<dbReference type="CDD" id="cd00817">
    <property type="entry name" value="ValRS_core"/>
    <property type="match status" value="1"/>
</dbReference>
<dbReference type="SUPFAM" id="SSF52374">
    <property type="entry name" value="Nucleotidylyl transferase"/>
    <property type="match status" value="1"/>
</dbReference>
<evidence type="ECO:0000256" key="7">
    <source>
        <dbReference type="ARBA" id="ARBA00047552"/>
    </source>
</evidence>
<evidence type="ECO:0000256" key="2">
    <source>
        <dbReference type="ARBA" id="ARBA00022598"/>
    </source>
</evidence>
<dbReference type="PANTHER" id="PTHR11946:SF93">
    <property type="entry name" value="VALINE--TRNA LIGASE, CHLOROPLASTIC_MITOCHONDRIAL 2"/>
    <property type="match status" value="1"/>
</dbReference>
<dbReference type="Pfam" id="PF00133">
    <property type="entry name" value="tRNA-synt_1"/>
    <property type="match status" value="1"/>
</dbReference>
<protein>
    <recommendedName>
        <fullName evidence="8">Valine--tRNA ligase</fullName>
        <ecNumber evidence="8">6.1.1.9</ecNumber>
    </recommendedName>
    <alternativeName>
        <fullName evidence="8">Valyl-tRNA synthetase</fullName>
        <shortName evidence="8">ValRS</shortName>
    </alternativeName>
</protein>
<dbReference type="Gene3D" id="1.10.730.10">
    <property type="entry name" value="Isoleucyl-tRNA Synthetase, Domain 1"/>
    <property type="match status" value="1"/>
</dbReference>
<dbReference type="Gene3D" id="1.10.287.380">
    <property type="entry name" value="Valyl-tRNA synthetase, C-terminal domain"/>
    <property type="match status" value="1"/>
</dbReference>
<dbReference type="InterPro" id="IPR033705">
    <property type="entry name" value="Anticodon_Ia_Val"/>
</dbReference>